<evidence type="ECO:0000313" key="1">
    <source>
        <dbReference type="EMBL" id="KAF5216804.1"/>
    </source>
</evidence>
<reference evidence="1 2" key="1">
    <citation type="journal article" date="2019" name="Genome Biol. Evol.">
        <title>Nanopore Sequencing Significantly Improves Genome Assembly of the Protozoan Parasite Trypanosoma cruzi.</title>
        <authorList>
            <person name="Diaz-Viraque F."/>
            <person name="Pita S."/>
            <person name="Greif G."/>
            <person name="de Souza R.C.M."/>
            <person name="Iraola G."/>
            <person name="Robello C."/>
        </authorList>
    </citation>
    <scope>NUCLEOTIDE SEQUENCE [LARGE SCALE GENOMIC DNA]</scope>
    <source>
        <strain evidence="1 2">Berenice</strain>
    </source>
</reference>
<protein>
    <submittedName>
        <fullName evidence="1">Uncharacterized protein</fullName>
    </submittedName>
</protein>
<comment type="caution">
    <text evidence="1">The sequence shown here is derived from an EMBL/GenBank/DDBJ whole genome shotgun (WGS) entry which is preliminary data.</text>
</comment>
<accession>A0A7J6XQK3</accession>
<organism evidence="1 2">
    <name type="scientific">Trypanosoma cruzi</name>
    <dbReference type="NCBI Taxonomy" id="5693"/>
    <lineage>
        <taxon>Eukaryota</taxon>
        <taxon>Discoba</taxon>
        <taxon>Euglenozoa</taxon>
        <taxon>Kinetoplastea</taxon>
        <taxon>Metakinetoplastina</taxon>
        <taxon>Trypanosomatida</taxon>
        <taxon>Trypanosomatidae</taxon>
        <taxon>Trypanosoma</taxon>
        <taxon>Schizotrypanum</taxon>
    </lineage>
</organism>
<dbReference type="VEuPathDB" id="TriTrypDB:ECC02_010406"/>
<dbReference type="EMBL" id="JABDHM010000175">
    <property type="protein sequence ID" value="KAF5216804.1"/>
    <property type="molecule type" value="Genomic_DNA"/>
</dbReference>
<evidence type="ECO:0000313" key="2">
    <source>
        <dbReference type="Proteomes" id="UP000583944"/>
    </source>
</evidence>
<proteinExistence type="predicted"/>
<dbReference type="Proteomes" id="UP000583944">
    <property type="component" value="Unassembled WGS sequence"/>
</dbReference>
<gene>
    <name evidence="1" type="ORF">ECC02_010406</name>
</gene>
<dbReference type="AlphaFoldDB" id="A0A7J6XQK3"/>
<sequence>MFTMFASRQRRWRKSRHRTTFRTWLWRGRLVSHLLHCRLTLHGKCNVRGKNQQNKSQTHFLSLLFLFQNVTGICSRRRRGLLIDQCVFPHHDYTLRLLLKKPINVHPLRCVVSFPWDPMQRIEMVPSYVPQLNVDKIFQRRRIKKRNHGVLNRCSPLWVLLQFLHEYLAVFRGLRQNNGNTNRQLQTLYLKGGKFFPRSGAATPRVHNSFQQHGKHFRVVKDLPRKLIGSRCVLNQQTQASCACSTGFAPVAYSKQQDLHKTHGHDKLKKSVKMHHVRHLTTRLQ</sequence>
<name>A0A7J6XQK3_TRYCR</name>